<keyword evidence="5 10" id="KW-0812">Transmembrane</keyword>
<keyword evidence="3 10" id="KW-1134">Transmembrane beta strand</keyword>
<dbReference type="InterPro" id="IPR012910">
    <property type="entry name" value="Plug_dom"/>
</dbReference>
<reference evidence="15 16" key="1">
    <citation type="submission" date="2020-08" db="EMBL/GenBank/DDBJ databases">
        <title>Genomic Encyclopedia of Type Strains, Phase IV (KMG-IV): sequencing the most valuable type-strain genomes for metagenomic binning, comparative biology and taxonomic classification.</title>
        <authorList>
            <person name="Goeker M."/>
        </authorList>
    </citation>
    <scope>NUCLEOTIDE SEQUENCE [LARGE SCALE GENOMIC DNA]</scope>
    <source>
        <strain evidence="15 16">DSM 105721</strain>
    </source>
</reference>
<feature type="domain" description="TonB-dependent receptor-like beta-barrel" evidence="12">
    <location>
        <begin position="637"/>
        <end position="1155"/>
    </location>
</feature>
<dbReference type="PROSITE" id="PS52016">
    <property type="entry name" value="TONB_DEPENDENT_REC_3"/>
    <property type="match status" value="1"/>
</dbReference>
<dbReference type="InterPro" id="IPR000531">
    <property type="entry name" value="Beta-barrel_TonB"/>
</dbReference>
<evidence type="ECO:0000256" key="5">
    <source>
        <dbReference type="ARBA" id="ARBA00022692"/>
    </source>
</evidence>
<dbReference type="InterPro" id="IPR023997">
    <property type="entry name" value="TonB-dep_OMP_SusC/RagA_CS"/>
</dbReference>
<dbReference type="Pfam" id="PF00593">
    <property type="entry name" value="TonB_dep_Rec_b-barrel"/>
    <property type="match status" value="1"/>
</dbReference>
<dbReference type="Pfam" id="PF07660">
    <property type="entry name" value="STN"/>
    <property type="match status" value="1"/>
</dbReference>
<dbReference type="Proteomes" id="UP000546007">
    <property type="component" value="Unassembled WGS sequence"/>
</dbReference>
<dbReference type="GO" id="GO:0009279">
    <property type="term" value="C:cell outer membrane"/>
    <property type="evidence" value="ECO:0007669"/>
    <property type="project" value="UniProtKB-SubCell"/>
</dbReference>
<comment type="subcellular location">
    <subcellularLocation>
        <location evidence="1 10">Cell outer membrane</location>
        <topology evidence="1 10">Multi-pass membrane protein</topology>
    </subcellularLocation>
</comment>
<name>A0A7W6HYH9_9BACT</name>
<dbReference type="GO" id="GO:0006826">
    <property type="term" value="P:iron ion transport"/>
    <property type="evidence" value="ECO:0007669"/>
    <property type="project" value="UniProtKB-KW"/>
</dbReference>
<dbReference type="InterPro" id="IPR036942">
    <property type="entry name" value="Beta-barrel_TonB_sf"/>
</dbReference>
<dbReference type="Pfam" id="PF13715">
    <property type="entry name" value="CarbopepD_reg_2"/>
    <property type="match status" value="1"/>
</dbReference>
<dbReference type="GeneID" id="93102978"/>
<protein>
    <submittedName>
        <fullName evidence="15">TonB-linked SusC/RagA family outer membrane protein</fullName>
    </submittedName>
</protein>
<dbReference type="InterPro" id="IPR023996">
    <property type="entry name" value="TonB-dep_OMP_SusC/RagA"/>
</dbReference>
<evidence type="ECO:0000256" key="7">
    <source>
        <dbReference type="ARBA" id="ARBA00023077"/>
    </source>
</evidence>
<dbReference type="SUPFAM" id="SSF56935">
    <property type="entry name" value="Porins"/>
    <property type="match status" value="1"/>
</dbReference>
<keyword evidence="9 10" id="KW-0998">Cell outer membrane</keyword>
<keyword evidence="2 10" id="KW-0813">Transport</keyword>
<feature type="domain" description="TonB-dependent receptor plug" evidence="14">
    <location>
        <begin position="225"/>
        <end position="330"/>
    </location>
</feature>
<evidence type="ECO:0000256" key="11">
    <source>
        <dbReference type="RuleBase" id="RU003357"/>
    </source>
</evidence>
<evidence type="ECO:0000259" key="12">
    <source>
        <dbReference type="Pfam" id="PF00593"/>
    </source>
</evidence>
<dbReference type="InterPro" id="IPR037066">
    <property type="entry name" value="Plug_dom_sf"/>
</dbReference>
<evidence type="ECO:0000256" key="10">
    <source>
        <dbReference type="PROSITE-ProRule" id="PRU01360"/>
    </source>
</evidence>
<dbReference type="InterPro" id="IPR039426">
    <property type="entry name" value="TonB-dep_rcpt-like"/>
</dbReference>
<keyword evidence="7 11" id="KW-0798">TonB box</keyword>
<keyword evidence="4" id="KW-0410">Iron transport</keyword>
<evidence type="ECO:0000313" key="15">
    <source>
        <dbReference type="EMBL" id="MBB4027343.1"/>
    </source>
</evidence>
<evidence type="ECO:0000256" key="8">
    <source>
        <dbReference type="ARBA" id="ARBA00023136"/>
    </source>
</evidence>
<dbReference type="SUPFAM" id="SSF49464">
    <property type="entry name" value="Carboxypeptidase regulatory domain-like"/>
    <property type="match status" value="1"/>
</dbReference>
<organism evidence="15 16">
    <name type="scientific">Butyricimonas faecihominis</name>
    <dbReference type="NCBI Taxonomy" id="1472416"/>
    <lineage>
        <taxon>Bacteria</taxon>
        <taxon>Pseudomonadati</taxon>
        <taxon>Bacteroidota</taxon>
        <taxon>Bacteroidia</taxon>
        <taxon>Bacteroidales</taxon>
        <taxon>Odoribacteraceae</taxon>
        <taxon>Butyricimonas</taxon>
    </lineage>
</organism>
<keyword evidence="16" id="KW-1185">Reference proteome</keyword>
<dbReference type="Gene3D" id="2.40.170.20">
    <property type="entry name" value="TonB-dependent receptor, beta-barrel domain"/>
    <property type="match status" value="1"/>
</dbReference>
<dbReference type="Gene3D" id="2.60.40.1120">
    <property type="entry name" value="Carboxypeptidase-like, regulatory domain"/>
    <property type="match status" value="1"/>
</dbReference>
<evidence type="ECO:0000259" key="13">
    <source>
        <dbReference type="Pfam" id="PF07660"/>
    </source>
</evidence>
<dbReference type="InterPro" id="IPR008969">
    <property type="entry name" value="CarboxyPept-like_regulatory"/>
</dbReference>
<dbReference type="NCBIfam" id="TIGR04057">
    <property type="entry name" value="SusC_RagA_signa"/>
    <property type="match status" value="1"/>
</dbReference>
<evidence type="ECO:0000256" key="6">
    <source>
        <dbReference type="ARBA" id="ARBA00023004"/>
    </source>
</evidence>
<dbReference type="Gene3D" id="2.170.130.10">
    <property type="entry name" value="TonB-dependent receptor, plug domain"/>
    <property type="match status" value="1"/>
</dbReference>
<keyword evidence="8 10" id="KW-0472">Membrane</keyword>
<evidence type="ECO:0000256" key="3">
    <source>
        <dbReference type="ARBA" id="ARBA00022452"/>
    </source>
</evidence>
<evidence type="ECO:0000259" key="14">
    <source>
        <dbReference type="Pfam" id="PF07715"/>
    </source>
</evidence>
<dbReference type="InterPro" id="IPR011662">
    <property type="entry name" value="Secretin/TonB_short_N"/>
</dbReference>
<proteinExistence type="inferred from homology"/>
<keyword evidence="4" id="KW-0406">Ion transport</keyword>
<evidence type="ECO:0000256" key="2">
    <source>
        <dbReference type="ARBA" id="ARBA00022448"/>
    </source>
</evidence>
<evidence type="ECO:0000256" key="9">
    <source>
        <dbReference type="ARBA" id="ARBA00023237"/>
    </source>
</evidence>
<dbReference type="AlphaFoldDB" id="A0A7W6HYH9"/>
<dbReference type="RefSeq" id="WP_124317765.1">
    <property type="nucleotide sequence ID" value="NZ_AP028155.1"/>
</dbReference>
<evidence type="ECO:0000256" key="4">
    <source>
        <dbReference type="ARBA" id="ARBA00022496"/>
    </source>
</evidence>
<sequence>MKKNRLKKLHFLKIAVLRHGINKNVLLLGVFMLFGLWNFASAQTKSVTLDVKDMPLREVFKLVKTQTGANFIYSEIEIQKASNVTLKFENLPLKTALERIFKDQPYTFEIQGDIVVVKPATQKKVVQEEKKKRSIKGQVLDENGQPIPGANIWLKGTTTGVPSDVNGNYSLTFDEKYNVIVVSFVGYKSVEKVIGDQDVINFKLVPDDETIEEVVVTGYQTISKERSTGAFAKVSSQVLEMRRMDNLSSVLEGQIAGYSDGIIRGVSTMNAQKTPLYVIDGFPVENTSIDASGSVTENAPVLNMEDIESITVLKDASAASIYGARAANGVIVITTKKAKQGKTQIQLSGVLTVRPYSYYTGNLTNSADIIELEKQWAAENPELNNGIDRALAEAMNRRNNYASPSAGINILLDLYTNKITQSEADAKLSELASRGYSYYKDVEKYAKRNPFYQQYNLSVGKATDRNNFMLSASYRNNKEEDKYAKSDQIGLNIQNSMQVVSWLKADVGVYVNFKNATTQTYDLLNSYGAGFTASPYDRLKDDDGNWITMPSQYKKTVRDNIENYGLYDVDITPLAELDKRLTKTKEFMSRLFAKLEVKILPWLTYNTMFQYEYGVNRVKRLEEMDSYATRVMINKFATYTDGNVVYNLPAGDIFYTQNHFSNAYNFRQQLNVDKVVNGVHGITWILGQEIRNTKLEYSNLTRYGYDNDLLMAQYIDEPLLTQGFSGLMNTWASLSAPSAQREMVNRFVSFYSNGAYSYDNRYTLSGSIRWDRSNLWGTNSKYQNKPLWSVGVNWNINREDFFNCSWVDMLKLRASYGIGGNIAKNAAPYLTANYYTSALVGGLYGNISSPPNPNLRWEKTTTVNVGVDFSMFTNRLVGSFEVYNKKSVDLLANQMGVPTEGFGYSTLTFNNGAMRNRGFELTLQGDLFRESAFKWNMGFLLGYNKNKVTKINVEAPVYFLQLDYPEAYPVEGNSYNGIYAYKWAGLSETGEPQIYDKDGNITTTDYTDLEAIHYVGTTVPEYSGSFTNVFNYKDFELSIQMLYAGGHKIRNTNIPKINMGDPYSNGIIDMTSKDIRKRWKQAGDEKITDVPCLLFYTSPDFNYDRESIYKGADIHVWDASHIKISNISLTYKIPNEWVKKIGFGGARVQFNIENLATIAFDRKAGYLLGSKDKPNYVCGLYLNF</sequence>
<dbReference type="OrthoDB" id="9768177at2"/>
<feature type="domain" description="Secretin/TonB short N-terminal" evidence="13">
    <location>
        <begin position="70"/>
        <end position="120"/>
    </location>
</feature>
<gene>
    <name evidence="15" type="ORF">GGR14_003153</name>
</gene>
<comment type="caution">
    <text evidence="15">The sequence shown here is derived from an EMBL/GenBank/DDBJ whole genome shotgun (WGS) entry which is preliminary data.</text>
</comment>
<dbReference type="Pfam" id="PF07715">
    <property type="entry name" value="Plug"/>
    <property type="match status" value="1"/>
</dbReference>
<comment type="similarity">
    <text evidence="10 11">Belongs to the TonB-dependent receptor family.</text>
</comment>
<dbReference type="NCBIfam" id="TIGR04056">
    <property type="entry name" value="OMP_RagA_SusC"/>
    <property type="match status" value="1"/>
</dbReference>
<evidence type="ECO:0000256" key="1">
    <source>
        <dbReference type="ARBA" id="ARBA00004571"/>
    </source>
</evidence>
<accession>A0A7W6HYH9</accession>
<keyword evidence="6" id="KW-0408">Iron</keyword>
<dbReference type="EMBL" id="JACIES010000009">
    <property type="protein sequence ID" value="MBB4027343.1"/>
    <property type="molecule type" value="Genomic_DNA"/>
</dbReference>
<evidence type="ECO:0000313" key="16">
    <source>
        <dbReference type="Proteomes" id="UP000546007"/>
    </source>
</evidence>